<gene>
    <name evidence="1" type="ORF">S01H1_58482</name>
</gene>
<name>X0W5U2_9ZZZZ</name>
<dbReference type="SUPFAM" id="SSF103378">
    <property type="entry name" value="2-methylcitrate dehydratase PrpD"/>
    <property type="match status" value="1"/>
</dbReference>
<accession>X0W5U2</accession>
<sequence>PMTDEEVVDKFTSMASRYMSDECVKQVIDTVFELEKLGDIGKLNRLMVFRDR</sequence>
<dbReference type="InterPro" id="IPR036148">
    <property type="entry name" value="MmgE/PrpD_sf"/>
</dbReference>
<reference evidence="1" key="1">
    <citation type="journal article" date="2014" name="Front. Microbiol.">
        <title>High frequency of phylogenetically diverse reductive dehalogenase-homologous genes in deep subseafloor sedimentary metagenomes.</title>
        <authorList>
            <person name="Kawai M."/>
            <person name="Futagami T."/>
            <person name="Toyoda A."/>
            <person name="Takaki Y."/>
            <person name="Nishi S."/>
            <person name="Hori S."/>
            <person name="Arai W."/>
            <person name="Tsubouchi T."/>
            <person name="Morono Y."/>
            <person name="Uchiyama I."/>
            <person name="Ito T."/>
            <person name="Fujiyama A."/>
            <person name="Inagaki F."/>
            <person name="Takami H."/>
        </authorList>
    </citation>
    <scope>NUCLEOTIDE SEQUENCE</scope>
    <source>
        <strain evidence="1">Expedition CK06-06</strain>
    </source>
</reference>
<dbReference type="EMBL" id="BARS01038205">
    <property type="protein sequence ID" value="GAG19953.1"/>
    <property type="molecule type" value="Genomic_DNA"/>
</dbReference>
<protein>
    <submittedName>
        <fullName evidence="1">Uncharacterized protein</fullName>
    </submittedName>
</protein>
<evidence type="ECO:0000313" key="1">
    <source>
        <dbReference type="EMBL" id="GAG19953.1"/>
    </source>
</evidence>
<comment type="caution">
    <text evidence="1">The sequence shown here is derived from an EMBL/GenBank/DDBJ whole genome shotgun (WGS) entry which is preliminary data.</text>
</comment>
<feature type="non-terminal residue" evidence="1">
    <location>
        <position position="1"/>
    </location>
</feature>
<organism evidence="1">
    <name type="scientific">marine sediment metagenome</name>
    <dbReference type="NCBI Taxonomy" id="412755"/>
    <lineage>
        <taxon>unclassified sequences</taxon>
        <taxon>metagenomes</taxon>
        <taxon>ecological metagenomes</taxon>
    </lineage>
</organism>
<dbReference type="GO" id="GO:0016829">
    <property type="term" value="F:lyase activity"/>
    <property type="evidence" value="ECO:0007669"/>
    <property type="project" value="InterPro"/>
</dbReference>
<proteinExistence type="predicted"/>
<dbReference type="AlphaFoldDB" id="X0W5U2"/>